<proteinExistence type="predicted"/>
<evidence type="ECO:0000313" key="2">
    <source>
        <dbReference type="Proteomes" id="UP000094243"/>
    </source>
</evidence>
<keyword evidence="2" id="KW-1185">Reference proteome</keyword>
<name>A0A1E3S1I2_9MYCO</name>
<comment type="caution">
    <text evidence="1">The sequence shown here is derived from an EMBL/GenBank/DDBJ whole genome shotgun (WGS) entry which is preliminary data.</text>
</comment>
<accession>A0A1E3S1I2</accession>
<sequence>MTTSIDRFADSVRYHFAHPPADWTIRRIDSRRWAVINTAGDTIDTHPTRSAAEHAAAAGPYVRIWSDRTAWYLGTTNDPRNRTLTPEELRTIATVLTDLDHPEAPAARHRAWPDTEFCDLCDLPLTGPDRLCPNCDHCDTEDCTNPLNDGEGYDGYCGDCADRRANLYD</sequence>
<reference evidence="2" key="1">
    <citation type="submission" date="2016-09" db="EMBL/GenBank/DDBJ databases">
        <authorList>
            <person name="Greninger A.L."/>
            <person name="Jerome K.R."/>
            <person name="Mcnair B."/>
            <person name="Wallis C."/>
            <person name="Fang F."/>
        </authorList>
    </citation>
    <scope>NUCLEOTIDE SEQUENCE [LARGE SCALE GENOMIC DNA]</scope>
    <source>
        <strain evidence="2">M7</strain>
    </source>
</reference>
<dbReference type="Proteomes" id="UP000094243">
    <property type="component" value="Unassembled WGS sequence"/>
</dbReference>
<dbReference type="AlphaFoldDB" id="A0A1E3S1I2"/>
<evidence type="ECO:0000313" key="1">
    <source>
        <dbReference type="EMBL" id="ODQ95562.1"/>
    </source>
</evidence>
<dbReference type="EMBL" id="MIGZ01000016">
    <property type="protein sequence ID" value="ODQ95562.1"/>
    <property type="molecule type" value="Genomic_DNA"/>
</dbReference>
<gene>
    <name evidence="1" type="ORF">BHQ17_04580</name>
</gene>
<dbReference type="RefSeq" id="WP_069404048.1">
    <property type="nucleotide sequence ID" value="NZ_MIGZ01000016.1"/>
</dbReference>
<protein>
    <submittedName>
        <fullName evidence="1">Uncharacterized protein</fullName>
    </submittedName>
</protein>
<dbReference type="OrthoDB" id="4617082at2"/>
<organism evidence="1 2">
    <name type="scientific">Mycolicibacterium holsaticum</name>
    <dbReference type="NCBI Taxonomy" id="152142"/>
    <lineage>
        <taxon>Bacteria</taxon>
        <taxon>Bacillati</taxon>
        <taxon>Actinomycetota</taxon>
        <taxon>Actinomycetes</taxon>
        <taxon>Mycobacteriales</taxon>
        <taxon>Mycobacteriaceae</taxon>
        <taxon>Mycolicibacterium</taxon>
    </lineage>
</organism>